<feature type="transmembrane region" description="Helical" evidence="1">
    <location>
        <begin position="127"/>
        <end position="146"/>
    </location>
</feature>
<dbReference type="AlphaFoldDB" id="A0A0P6XXR8"/>
<protein>
    <recommendedName>
        <fullName evidence="4">4-amino-4-deoxy-L-arabinose transferase</fullName>
    </recommendedName>
</protein>
<keyword evidence="1" id="KW-0472">Membrane</keyword>
<feature type="transmembrane region" description="Helical" evidence="1">
    <location>
        <begin position="66"/>
        <end position="84"/>
    </location>
</feature>
<dbReference type="Proteomes" id="UP000050501">
    <property type="component" value="Unassembled WGS sequence"/>
</dbReference>
<keyword evidence="1" id="KW-1133">Transmembrane helix</keyword>
<keyword evidence="1" id="KW-0812">Transmembrane</keyword>
<dbReference type="STRING" id="229921.ADN01_06430"/>
<feature type="transmembrane region" description="Helical" evidence="1">
    <location>
        <begin position="299"/>
        <end position="318"/>
    </location>
</feature>
<evidence type="ECO:0000313" key="3">
    <source>
        <dbReference type="Proteomes" id="UP000050501"/>
    </source>
</evidence>
<evidence type="ECO:0000256" key="1">
    <source>
        <dbReference type="SAM" id="Phobius"/>
    </source>
</evidence>
<comment type="caution">
    <text evidence="2">The sequence shown here is derived from an EMBL/GenBank/DDBJ whole genome shotgun (WGS) entry which is preliminary data.</text>
</comment>
<feature type="transmembrane region" description="Helical" evidence="1">
    <location>
        <begin position="257"/>
        <end position="279"/>
    </location>
</feature>
<evidence type="ECO:0008006" key="4">
    <source>
        <dbReference type="Google" id="ProtNLM"/>
    </source>
</evidence>
<feature type="transmembrane region" description="Helical" evidence="1">
    <location>
        <begin position="167"/>
        <end position="191"/>
    </location>
</feature>
<reference evidence="2 3" key="1">
    <citation type="submission" date="2015-07" db="EMBL/GenBank/DDBJ databases">
        <title>Genome sequence of Levilinea saccharolytica DSM 16555.</title>
        <authorList>
            <person name="Hemp J."/>
            <person name="Ward L.M."/>
            <person name="Pace L.A."/>
            <person name="Fischer W.W."/>
        </authorList>
    </citation>
    <scope>NUCLEOTIDE SEQUENCE [LARGE SCALE GENOMIC DNA]</scope>
    <source>
        <strain evidence="2 3">KIBI-1</strain>
    </source>
</reference>
<feature type="transmembrane region" description="Helical" evidence="1">
    <location>
        <begin position="211"/>
        <end position="236"/>
    </location>
</feature>
<feature type="transmembrane region" description="Helical" evidence="1">
    <location>
        <begin position="325"/>
        <end position="343"/>
    </location>
</feature>
<gene>
    <name evidence="2" type="ORF">ADN01_06430</name>
</gene>
<feature type="transmembrane region" description="Helical" evidence="1">
    <location>
        <begin position="349"/>
        <end position="366"/>
    </location>
</feature>
<dbReference type="RefSeq" id="WP_075071023.1">
    <property type="nucleotide sequence ID" value="NZ_LGCM01000027.1"/>
</dbReference>
<accession>A0A0P6XXR8</accession>
<evidence type="ECO:0000313" key="2">
    <source>
        <dbReference type="EMBL" id="KPL85008.1"/>
    </source>
</evidence>
<organism evidence="2 3">
    <name type="scientific">Levilinea saccharolytica</name>
    <dbReference type="NCBI Taxonomy" id="229921"/>
    <lineage>
        <taxon>Bacteria</taxon>
        <taxon>Bacillati</taxon>
        <taxon>Chloroflexota</taxon>
        <taxon>Anaerolineae</taxon>
        <taxon>Anaerolineales</taxon>
        <taxon>Anaerolineaceae</taxon>
        <taxon>Levilinea</taxon>
    </lineage>
</organism>
<sequence>MDRARRGWVLLAVALAILTTLPYLLGFAQEGEARFTGFVFGVEDGNSYIAKMLRGAEGDWLFRTPYTNMPQTGFLAFLPYLLLGKLTSIPGQHVQLVVLFHLFRIVGIFALAFVLERLFSLFFPSERVRWVGAALVMAGGGLGWLAPFGMQVLWQERTPLEFYSPEAFGFLSVLGLPHLVWERAFLFWGLYVLLKSEQEDVLLKERMGAGISWLLAGLMQPQSLMIGMGVVGLYGAGRLMFARLANWAWDLRRFLRTALWLGLFAAPLVIYTGVCFLTDPYLRVWAQQNLITSPPLSDYFLAYAPVIPLAIWGGRAVLRERNGTGVFFLLWAAVFIPAAYLPYDLQRRLTEGGWAACVVLALLGYLRTSVRIQRAARVVGVTLFIPAVILLAGGGLAVGAVRPPVFRPGPETAMFLKIRQLLPKDAVILAEYDTSNALPAWTPQFTLIGHGPESAHLRELRPKVETFLADPANGDLEWLAAQRVTHVLFTPNDAGRGAAKNLPWLTELAEVEGYTLYAVEYSP</sequence>
<dbReference type="EMBL" id="LGCM01000027">
    <property type="protein sequence ID" value="KPL85008.1"/>
    <property type="molecule type" value="Genomic_DNA"/>
</dbReference>
<feature type="transmembrane region" description="Helical" evidence="1">
    <location>
        <begin position="378"/>
        <end position="401"/>
    </location>
</feature>
<keyword evidence="3" id="KW-1185">Reference proteome</keyword>
<name>A0A0P6XXR8_9CHLR</name>
<feature type="transmembrane region" description="Helical" evidence="1">
    <location>
        <begin position="96"/>
        <end position="115"/>
    </location>
</feature>
<proteinExistence type="predicted"/>